<dbReference type="InterPro" id="IPR030381">
    <property type="entry name" value="G_DYNAMIN_dom"/>
</dbReference>
<dbReference type="Pfam" id="PF00169">
    <property type="entry name" value="PH"/>
    <property type="match status" value="1"/>
</dbReference>
<dbReference type="PANTHER" id="PTHR11566">
    <property type="entry name" value="DYNAMIN"/>
    <property type="match status" value="1"/>
</dbReference>
<dbReference type="SMART" id="SM00220">
    <property type="entry name" value="S_TKc"/>
    <property type="match status" value="1"/>
</dbReference>
<dbReference type="Gene3D" id="2.30.29.30">
    <property type="entry name" value="Pleckstrin-homology domain (PH domain)/Phosphotyrosine-binding domain (PTB)"/>
    <property type="match status" value="1"/>
</dbReference>
<dbReference type="PROSITE" id="PS51388">
    <property type="entry name" value="GED"/>
    <property type="match status" value="1"/>
</dbReference>
<sequence>MSSLFYWCAHLFYSKYPFFSDLAMSTQAGNPNMELLIPMINQLQHIFTAANAKLTLTLPQIAVVGSQSAGKSSVLENIVGRDFLPRGGNMVTKRPLVLQLINLQGQEYAVFGHKPQQRFVNYVDVRAEIENDTKSVVRDDMGVSNIPINLTIYSPHVVNLTLVDLPGMVKVPSQGQPPDIVKKIDDIIINYISNENCLILAVTPANIDIVTSDALVMARSQDPMGKRTIGVLTKLDMMGKGHNAREVLLNKLVVLERGFIGVVLRGQRLDEHGRASKELDIAGALEFERQFFQNESAYRDIADRMGVPYLQRSLSLQLTEHILKCLPELKRDLQGRIRDLSKEVAEYRASAMYENSTTSDTKALVGLTHELREDFDTALQGNNLKEADLKTLTGGARIANIFRERFPFELVKVELQDKDMRNQTVVAIKNIRGFRSGLFTPDEAFEYIVQMQISKFEDPIMKCVDMVASELGTIVHEATSKMKRYPLLRQAAEELLIQYLKEREIAAKQACSAYIQTQLAYINTNNEDFIGFARFSENMMSIRIQVSARKKKMNDIDTKALVGAEKSVNSGETKRHVTNQIIRKGYLRVHTGVKLFQAKDFFFVLSTDNLSWFTDADEKDKKYMLPLENLKIRDVEGSFMAKRPQFAIFTTEGKNVYKEHKVLELSVDNAEELDTWKASFLRAGVYPEREQRQEDSTSAADVGPVDPHMERQVETINKLVSSYMQIVAKMTRDYIPKAIMYNIVQNVQKFVAKELLAHLYALPDPKSLLQESEEERLRREAKIAEYEAIKNALSIIDNFHNNARKIAGSVIPVSVVVAGMSSASTNPSMNSNNFAPTSNYPSNSLDTTFYYQQQTLGGRPSSPNTLRKQPAPMFSNPNAFGSRDPPPPPLRPNPVANQTGGNFPNFPAQMMNQPAQYTKTSYSSSSNLIAELDPFATPVLSAISYQNGFTMSTKSSPMMNQQGRASPQLANFPSPLTPLTSRFKQYSVAQQQQQNQDNHDADANLAFTIPREYITRGDLTSASLFHGGIDSPSVNAIDPILEQPVHITKYLCLKSKTSTQQYIDHLYERIVITSNLSHPNVRRILSWYIADACLYAVTGVVHRTLRHAIQSETFSLERISLLSLQIIQGTIYLQSKGLGPLTPWYTTNIELTCDDRIRLCSPTISKTKLNGGIVPHHHLWRHAPESLIRMIIEQDDLTSDKTIIDHTKEDVWSIGCIIIEMMINTMLFRPQNDEPSLQLFCIVQYVGGLTLSLYERFPSNVKILFSKIRLDSHQQRLHNLLKQIINQETLNLNEHHFYTKENLFDLLKAMFQFQPEKRTALHSLSEHPFYSMNSSMKNYKTRMNSLTSILPLNTSSISIDDLIRLCIKLNLQQSRWVLTLKERCLFELILHIKNFNLLSLYKYGLSPSLHLEIKRLIYFFTNN</sequence>
<dbReference type="PROSITE" id="PS50011">
    <property type="entry name" value="PROTEIN_KINASE_DOM"/>
    <property type="match status" value="1"/>
</dbReference>
<feature type="compositionally biased region" description="Polar residues" evidence="7">
    <location>
        <begin position="854"/>
        <end position="867"/>
    </location>
</feature>
<keyword evidence="3" id="KW-0547">Nucleotide-binding</keyword>
<feature type="domain" description="Dynamin-type G" evidence="11">
    <location>
        <begin position="55"/>
        <end position="327"/>
    </location>
</feature>
<accession>A0A818ZW39</accession>
<evidence type="ECO:0000259" key="8">
    <source>
        <dbReference type="PROSITE" id="PS50003"/>
    </source>
</evidence>
<evidence type="ECO:0000313" key="12">
    <source>
        <dbReference type="EMBL" id="CAF3770704.1"/>
    </source>
</evidence>
<dbReference type="Pfam" id="PF00350">
    <property type="entry name" value="Dynamin_N"/>
    <property type="match status" value="1"/>
</dbReference>
<dbReference type="GO" id="GO:0031623">
    <property type="term" value="P:receptor internalization"/>
    <property type="evidence" value="ECO:0007669"/>
    <property type="project" value="TreeGrafter"/>
</dbReference>
<dbReference type="InterPro" id="IPR011993">
    <property type="entry name" value="PH-like_dom_sf"/>
</dbReference>
<dbReference type="PROSITE" id="PS50003">
    <property type="entry name" value="PH_DOMAIN"/>
    <property type="match status" value="1"/>
</dbReference>
<dbReference type="EC" id="3.6.5.5" evidence="1"/>
<dbReference type="Gene3D" id="3.30.200.20">
    <property type="entry name" value="Phosphorylase Kinase, domain 1"/>
    <property type="match status" value="1"/>
</dbReference>
<dbReference type="PRINTS" id="PR00195">
    <property type="entry name" value="DYNAMIN"/>
</dbReference>
<dbReference type="SMART" id="SM00302">
    <property type="entry name" value="GED"/>
    <property type="match status" value="1"/>
</dbReference>
<dbReference type="Gene3D" id="1.20.120.1240">
    <property type="entry name" value="Dynamin, middle domain"/>
    <property type="match status" value="1"/>
</dbReference>
<evidence type="ECO:0000256" key="3">
    <source>
        <dbReference type="ARBA" id="ARBA00022741"/>
    </source>
</evidence>
<dbReference type="Pfam" id="PF00069">
    <property type="entry name" value="Pkinase"/>
    <property type="match status" value="1"/>
</dbReference>
<evidence type="ECO:0000313" key="13">
    <source>
        <dbReference type="Proteomes" id="UP000663866"/>
    </source>
</evidence>
<name>A0A818ZW39_9BILA</name>
<dbReference type="Gene3D" id="1.10.510.10">
    <property type="entry name" value="Transferase(Phosphotransferase) domain 1"/>
    <property type="match status" value="1"/>
</dbReference>
<dbReference type="GO" id="GO:0005874">
    <property type="term" value="C:microtubule"/>
    <property type="evidence" value="ECO:0007669"/>
    <property type="project" value="UniProtKB-KW"/>
</dbReference>
<dbReference type="InterPro" id="IPR027417">
    <property type="entry name" value="P-loop_NTPase"/>
</dbReference>
<dbReference type="SUPFAM" id="SSF56112">
    <property type="entry name" value="Protein kinase-like (PK-like)"/>
    <property type="match status" value="1"/>
</dbReference>
<organism evidence="12 13">
    <name type="scientific">Rotaria magnacalcarata</name>
    <dbReference type="NCBI Taxonomy" id="392030"/>
    <lineage>
        <taxon>Eukaryota</taxon>
        <taxon>Metazoa</taxon>
        <taxon>Spiralia</taxon>
        <taxon>Gnathifera</taxon>
        <taxon>Rotifera</taxon>
        <taxon>Eurotatoria</taxon>
        <taxon>Bdelloidea</taxon>
        <taxon>Philodinida</taxon>
        <taxon>Philodinidae</taxon>
        <taxon>Rotaria</taxon>
    </lineage>
</organism>
<dbReference type="PROSITE" id="PS51718">
    <property type="entry name" value="G_DYNAMIN_2"/>
    <property type="match status" value="1"/>
</dbReference>
<comment type="caution">
    <text evidence="12">The sequence shown here is derived from an EMBL/GenBank/DDBJ whole genome shotgun (WGS) entry which is preliminary data.</text>
</comment>
<dbReference type="InterPro" id="IPR001849">
    <property type="entry name" value="PH_domain"/>
</dbReference>
<dbReference type="InterPro" id="IPR000375">
    <property type="entry name" value="Dynamin_stalk"/>
</dbReference>
<dbReference type="Proteomes" id="UP000663866">
    <property type="component" value="Unassembled WGS sequence"/>
</dbReference>
<dbReference type="SUPFAM" id="SSF50729">
    <property type="entry name" value="PH domain-like"/>
    <property type="match status" value="1"/>
</dbReference>
<evidence type="ECO:0000259" key="9">
    <source>
        <dbReference type="PROSITE" id="PS50011"/>
    </source>
</evidence>
<dbReference type="InterPro" id="IPR011009">
    <property type="entry name" value="Kinase-like_dom_sf"/>
</dbReference>
<dbReference type="GO" id="GO:0005737">
    <property type="term" value="C:cytoplasm"/>
    <property type="evidence" value="ECO:0007669"/>
    <property type="project" value="TreeGrafter"/>
</dbReference>
<dbReference type="GO" id="GO:0004672">
    <property type="term" value="F:protein kinase activity"/>
    <property type="evidence" value="ECO:0007669"/>
    <property type="project" value="InterPro"/>
</dbReference>
<evidence type="ECO:0000259" key="10">
    <source>
        <dbReference type="PROSITE" id="PS51388"/>
    </source>
</evidence>
<evidence type="ECO:0000256" key="1">
    <source>
        <dbReference type="ARBA" id="ARBA00011980"/>
    </source>
</evidence>
<dbReference type="SMART" id="SM00233">
    <property type="entry name" value="PH"/>
    <property type="match status" value="1"/>
</dbReference>
<dbReference type="InterPro" id="IPR045063">
    <property type="entry name" value="Dynamin_N"/>
</dbReference>
<dbReference type="EMBL" id="CAJOBG010000168">
    <property type="protein sequence ID" value="CAF3770704.1"/>
    <property type="molecule type" value="Genomic_DNA"/>
</dbReference>
<dbReference type="Pfam" id="PF01031">
    <property type="entry name" value="Dynamin_M"/>
    <property type="match status" value="1"/>
</dbReference>
<dbReference type="GO" id="GO:0005525">
    <property type="term" value="F:GTP binding"/>
    <property type="evidence" value="ECO:0007669"/>
    <property type="project" value="UniProtKB-KW"/>
</dbReference>
<keyword evidence="2" id="KW-0493">Microtubule</keyword>
<reference evidence="12" key="1">
    <citation type="submission" date="2021-02" db="EMBL/GenBank/DDBJ databases">
        <authorList>
            <person name="Nowell W R."/>
        </authorList>
    </citation>
    <scope>NUCLEOTIDE SEQUENCE</scope>
</reference>
<dbReference type="InterPro" id="IPR003130">
    <property type="entry name" value="GED"/>
</dbReference>
<dbReference type="PANTHER" id="PTHR11566:SF212">
    <property type="entry name" value="DYNAMIN"/>
    <property type="match status" value="1"/>
</dbReference>
<keyword evidence="6" id="KW-0505">Motor protein</keyword>
<feature type="domain" description="GED" evidence="10">
    <location>
        <begin position="713"/>
        <end position="804"/>
    </location>
</feature>
<proteinExistence type="predicted"/>
<feature type="domain" description="Protein kinase" evidence="9">
    <location>
        <begin position="1019"/>
        <end position="1330"/>
    </location>
</feature>
<dbReference type="GO" id="GO:0003924">
    <property type="term" value="F:GTPase activity"/>
    <property type="evidence" value="ECO:0007669"/>
    <property type="project" value="InterPro"/>
</dbReference>
<evidence type="ECO:0000256" key="6">
    <source>
        <dbReference type="ARBA" id="ARBA00023175"/>
    </source>
</evidence>
<dbReference type="GO" id="GO:0005886">
    <property type="term" value="C:plasma membrane"/>
    <property type="evidence" value="ECO:0007669"/>
    <property type="project" value="TreeGrafter"/>
</dbReference>
<dbReference type="SMART" id="SM00053">
    <property type="entry name" value="DYNc"/>
    <property type="match status" value="1"/>
</dbReference>
<dbReference type="CDD" id="cd08771">
    <property type="entry name" value="DLP_1"/>
    <property type="match status" value="1"/>
</dbReference>
<dbReference type="SUPFAM" id="SSF52540">
    <property type="entry name" value="P-loop containing nucleoside triphosphate hydrolases"/>
    <property type="match status" value="1"/>
</dbReference>
<evidence type="ECO:0000256" key="5">
    <source>
        <dbReference type="ARBA" id="ARBA00023134"/>
    </source>
</evidence>
<dbReference type="Pfam" id="PF02212">
    <property type="entry name" value="GED"/>
    <property type="match status" value="1"/>
</dbReference>
<feature type="region of interest" description="Disordered" evidence="7">
    <location>
        <begin position="854"/>
        <end position="907"/>
    </location>
</feature>
<keyword evidence="4" id="KW-0378">Hydrolase</keyword>
<gene>
    <name evidence="12" type="ORF">OVN521_LOCUS2221</name>
</gene>
<dbReference type="InterPro" id="IPR001401">
    <property type="entry name" value="Dynamin_GTPase"/>
</dbReference>
<protein>
    <recommendedName>
        <fullName evidence="1">dynamin GTPase</fullName>
        <ecNumber evidence="1">3.6.5.5</ecNumber>
    </recommendedName>
</protein>
<evidence type="ECO:0000256" key="7">
    <source>
        <dbReference type="SAM" id="MobiDB-lite"/>
    </source>
</evidence>
<feature type="domain" description="PH" evidence="8">
    <location>
        <begin position="580"/>
        <end position="685"/>
    </location>
</feature>
<keyword evidence="13" id="KW-1185">Reference proteome</keyword>
<dbReference type="GO" id="GO:0005524">
    <property type="term" value="F:ATP binding"/>
    <property type="evidence" value="ECO:0007669"/>
    <property type="project" value="InterPro"/>
</dbReference>
<dbReference type="InterPro" id="IPR020850">
    <property type="entry name" value="GED_dom"/>
</dbReference>
<dbReference type="CDD" id="cd01256">
    <property type="entry name" value="PH_dynamin"/>
    <property type="match status" value="1"/>
</dbReference>
<dbReference type="GO" id="GO:0008017">
    <property type="term" value="F:microtubule binding"/>
    <property type="evidence" value="ECO:0007669"/>
    <property type="project" value="TreeGrafter"/>
</dbReference>
<evidence type="ECO:0000256" key="2">
    <source>
        <dbReference type="ARBA" id="ARBA00022701"/>
    </source>
</evidence>
<evidence type="ECO:0000259" key="11">
    <source>
        <dbReference type="PROSITE" id="PS51718"/>
    </source>
</evidence>
<dbReference type="InterPro" id="IPR000719">
    <property type="entry name" value="Prot_kinase_dom"/>
</dbReference>
<keyword evidence="5" id="KW-0342">GTP-binding</keyword>
<dbReference type="Gene3D" id="3.40.50.300">
    <property type="entry name" value="P-loop containing nucleotide triphosphate hydrolases"/>
    <property type="match status" value="1"/>
</dbReference>
<evidence type="ECO:0000256" key="4">
    <source>
        <dbReference type="ARBA" id="ARBA00022801"/>
    </source>
</evidence>
<dbReference type="InterPro" id="IPR022812">
    <property type="entry name" value="Dynamin"/>
</dbReference>